<proteinExistence type="predicted"/>
<dbReference type="AlphaFoldDB" id="A7H545"/>
<evidence type="ECO:0000313" key="1">
    <source>
        <dbReference type="EMBL" id="ABS44775.1"/>
    </source>
</evidence>
<protein>
    <submittedName>
        <fullName evidence="1">Uncharacterized protein</fullName>
    </submittedName>
</protein>
<dbReference type="EMBL" id="CP000768">
    <property type="protein sequence ID" value="ABS44775.1"/>
    <property type="molecule type" value="Genomic_DNA"/>
</dbReference>
<reference evidence="2" key="1">
    <citation type="submission" date="2007-07" db="EMBL/GenBank/DDBJ databases">
        <title>Complete genome sequence of Campylobacter jejuni subsp doylei 269.97 isolated from human blood.</title>
        <authorList>
            <person name="Fouts D.E."/>
            <person name="Mongodin E.F."/>
            <person name="Puiu D."/>
            <person name="Sebastian Y."/>
            <person name="Miller W.G."/>
            <person name="Mandrell R.E."/>
            <person name="Lastovica A.J."/>
            <person name="Nelson K.E."/>
        </authorList>
    </citation>
    <scope>NUCLEOTIDE SEQUENCE [LARGE SCALE GENOMIC DNA]</scope>
    <source>
        <strain evidence="2">ATCC BAA-1458 / RM4099 / 269.97</strain>
    </source>
</reference>
<accession>A7H545</accession>
<dbReference type="KEGG" id="cjd:JJD26997_1635"/>
<dbReference type="HOGENOM" id="CLU_3286446_0_0_7"/>
<organism evidence="1 2">
    <name type="scientific">Campylobacter jejuni subsp. doylei (strain ATCC BAA-1458 / RM4099 / 269.97)</name>
    <dbReference type="NCBI Taxonomy" id="360109"/>
    <lineage>
        <taxon>Bacteria</taxon>
        <taxon>Pseudomonadati</taxon>
        <taxon>Campylobacterota</taxon>
        <taxon>Epsilonproteobacteria</taxon>
        <taxon>Campylobacterales</taxon>
        <taxon>Campylobacteraceae</taxon>
        <taxon>Campylobacter</taxon>
    </lineage>
</organism>
<evidence type="ECO:0000313" key="2">
    <source>
        <dbReference type="Proteomes" id="UP000002302"/>
    </source>
</evidence>
<dbReference type="Proteomes" id="UP000002302">
    <property type="component" value="Chromosome"/>
</dbReference>
<sequence>MFILCLSLYIQKIIYNPNLKNINSVEKINNSIKRCNDFTH</sequence>
<name>A7H545_CAMJD</name>
<gene>
    <name evidence="1" type="ordered locus">JJD26997_1635</name>
</gene>